<protein>
    <recommendedName>
        <fullName evidence="3">Glucosyltransferase-I</fullName>
    </recommendedName>
</protein>
<evidence type="ECO:0000313" key="1">
    <source>
        <dbReference type="EMBL" id="TQF17139.1"/>
    </source>
</evidence>
<evidence type="ECO:0000313" key="2">
    <source>
        <dbReference type="Proteomes" id="UP000315369"/>
    </source>
</evidence>
<evidence type="ECO:0008006" key="3">
    <source>
        <dbReference type="Google" id="ProtNLM"/>
    </source>
</evidence>
<comment type="caution">
    <text evidence="1">The sequence shown here is derived from an EMBL/GenBank/DDBJ whole genome shotgun (WGS) entry which is preliminary data.</text>
</comment>
<dbReference type="OrthoDB" id="8093255at2"/>
<name>A0A540X7K2_9BACT</name>
<accession>A0A540X7K2</accession>
<dbReference type="AlphaFoldDB" id="A0A540X7K2"/>
<dbReference type="EMBL" id="VIFM01000012">
    <property type="protein sequence ID" value="TQF17139.1"/>
    <property type="molecule type" value="Genomic_DNA"/>
</dbReference>
<dbReference type="Proteomes" id="UP000315369">
    <property type="component" value="Unassembled WGS sequence"/>
</dbReference>
<proteinExistence type="predicted"/>
<organism evidence="1 2">
    <name type="scientific">Myxococcus llanfairpwllgwyngyllgogerychwyrndrobwllllantysiliogogogochensis</name>
    <dbReference type="NCBI Taxonomy" id="2590453"/>
    <lineage>
        <taxon>Bacteria</taxon>
        <taxon>Pseudomonadati</taxon>
        <taxon>Myxococcota</taxon>
        <taxon>Myxococcia</taxon>
        <taxon>Myxococcales</taxon>
        <taxon>Cystobacterineae</taxon>
        <taxon>Myxococcaceae</taxon>
        <taxon>Myxococcus</taxon>
    </lineage>
</organism>
<sequence length="441" mass="47113">MWRLTATGWQPAEGLASQTLSAPWIRSSGDVWALAGGQGLARWRGQGWSGAGLLPGPGAAGEDYTSLWVAPGEDTGFAVATSGAIARWVGSGWVSLQSPRAVRLHGVWGSGPDDVWFVGAQGTLLHWNGEAVSVVDTGTREDLLAISGTDSNHVWVSGARGSLMVKNAGGWHLLTRDLAPSAKWSVITGSASDHVWVFGRTGTTGAALLWNGQTWRSMEAPPEPIVAAWAASTEEVWAVGTQAHRWNGKTWENFPLPDGLVARAIHGASNTEIWIVGAAGRRAVWRGRLWLDAGKSEVELHDVWMLTPEYAWAVGAEGTFENYNGADWVSVAVVPAHTLRGVWGADPDSVWAVGDQGLIVHYDGTVLLADTTSAQGAALKDVWGAANNDVWAVGDNGVLLHFDGTRWQRQASGTTQRLVGAWSTRTEAWTVGEQGAVLRRR</sequence>
<keyword evidence="2" id="KW-1185">Reference proteome</keyword>
<reference evidence="1 2" key="1">
    <citation type="submission" date="2019-06" db="EMBL/GenBank/DDBJ databases">
        <authorList>
            <person name="Livingstone P."/>
            <person name="Whitworth D."/>
        </authorList>
    </citation>
    <scope>NUCLEOTIDE SEQUENCE [LARGE SCALE GENOMIC DNA]</scope>
    <source>
        <strain evidence="1 2">AM401</strain>
    </source>
</reference>
<gene>
    <name evidence="1" type="ORF">FJV41_04975</name>
</gene>